<feature type="domain" description="Polymerase/histidinol phosphatase N-terminal" evidence="2">
    <location>
        <begin position="6"/>
        <end position="71"/>
    </location>
</feature>
<comment type="caution">
    <text evidence="3">The sequence shown here is derived from an EMBL/GenBank/DDBJ whole genome shotgun (WGS) entry which is preliminary data.</text>
</comment>
<evidence type="ECO:0000256" key="1">
    <source>
        <dbReference type="SAM" id="MobiDB-lite"/>
    </source>
</evidence>
<dbReference type="CDD" id="cd07438">
    <property type="entry name" value="PHP_HisPPase_AMP"/>
    <property type="match status" value="1"/>
</dbReference>
<dbReference type="InterPro" id="IPR003141">
    <property type="entry name" value="Pol/His_phosphatase_N"/>
</dbReference>
<dbReference type="Gene3D" id="1.10.150.650">
    <property type="match status" value="1"/>
</dbReference>
<accession>A0A255GIW3</accession>
<evidence type="ECO:0000313" key="4">
    <source>
        <dbReference type="Proteomes" id="UP000215896"/>
    </source>
</evidence>
<dbReference type="PANTHER" id="PTHR42924:SF3">
    <property type="entry name" value="POLYMERASE_HISTIDINOL PHOSPHATASE N-TERMINAL DOMAIN-CONTAINING PROTEIN"/>
    <property type="match status" value="1"/>
</dbReference>
<proteinExistence type="predicted"/>
<keyword evidence="4" id="KW-1185">Reference proteome</keyword>
<dbReference type="InterPro" id="IPR052018">
    <property type="entry name" value="PHP_domain"/>
</dbReference>
<dbReference type="Proteomes" id="UP000215896">
    <property type="component" value="Unassembled WGS sequence"/>
</dbReference>
<dbReference type="SUPFAM" id="SSF89550">
    <property type="entry name" value="PHP domain-like"/>
    <property type="match status" value="1"/>
</dbReference>
<dbReference type="Gene3D" id="3.20.20.140">
    <property type="entry name" value="Metal-dependent hydrolases"/>
    <property type="match status" value="1"/>
</dbReference>
<feature type="compositionally biased region" description="Polar residues" evidence="1">
    <location>
        <begin position="11"/>
        <end position="20"/>
    </location>
</feature>
<dbReference type="GO" id="GO:0004534">
    <property type="term" value="F:5'-3' RNA exonuclease activity"/>
    <property type="evidence" value="ECO:0007669"/>
    <property type="project" value="TreeGrafter"/>
</dbReference>
<dbReference type="PANTHER" id="PTHR42924">
    <property type="entry name" value="EXONUCLEASE"/>
    <property type="match status" value="1"/>
</dbReference>
<organism evidence="3 4">
    <name type="scientific">Enemella evansiae</name>
    <dbReference type="NCBI Taxonomy" id="2016499"/>
    <lineage>
        <taxon>Bacteria</taxon>
        <taxon>Bacillati</taxon>
        <taxon>Actinomycetota</taxon>
        <taxon>Actinomycetes</taxon>
        <taxon>Propionibacteriales</taxon>
        <taxon>Propionibacteriaceae</taxon>
        <taxon>Enemella</taxon>
    </lineage>
</organism>
<dbReference type="EMBL" id="NMVO01000012">
    <property type="protein sequence ID" value="OYO14476.1"/>
    <property type="molecule type" value="Genomic_DNA"/>
</dbReference>
<dbReference type="RefSeq" id="WP_094405269.1">
    <property type="nucleotide sequence ID" value="NZ_NMVN01000016.1"/>
</dbReference>
<dbReference type="AlphaFoldDB" id="A0A255GIW3"/>
<protein>
    <submittedName>
        <fullName evidence="3">Phosphatase</fullName>
    </submittedName>
</protein>
<dbReference type="GO" id="GO:0035312">
    <property type="term" value="F:5'-3' DNA exonuclease activity"/>
    <property type="evidence" value="ECO:0007669"/>
    <property type="project" value="TreeGrafter"/>
</dbReference>
<gene>
    <name evidence="3" type="ORF">CGZ94_07725</name>
</gene>
<dbReference type="InterPro" id="IPR004013">
    <property type="entry name" value="PHP_dom"/>
</dbReference>
<evidence type="ECO:0000313" key="3">
    <source>
        <dbReference type="EMBL" id="OYO14476.1"/>
    </source>
</evidence>
<dbReference type="Pfam" id="PF02811">
    <property type="entry name" value="PHP"/>
    <property type="match status" value="1"/>
</dbReference>
<name>A0A255GIW3_9ACTN</name>
<reference evidence="3 4" key="1">
    <citation type="submission" date="2017-07" db="EMBL/GenBank/DDBJ databases">
        <title>Draft whole genome sequences of clinical Proprionibacteriaceae strains.</title>
        <authorList>
            <person name="Bernier A.-M."/>
            <person name="Bernard K."/>
            <person name="Domingo M.-C."/>
        </authorList>
    </citation>
    <scope>NUCLEOTIDE SEQUENCE [LARGE SCALE GENOMIC DNA]</scope>
    <source>
        <strain evidence="3 4">NML 030167</strain>
    </source>
</reference>
<dbReference type="SMART" id="SM00481">
    <property type="entry name" value="POLIIIAc"/>
    <property type="match status" value="1"/>
</dbReference>
<sequence length="283" mass="29600">MPGSGIDLHTHSTISDGTDSPTELVQRAVDVGLRVVALTDHDTFDGLAEAVAAGERLGVEVLRGVEISCRRGDSSVHLLGYGVDESDPDLAAELARIRDGRENRLPRLLGRLAELGLPLTEAEVRGFAGGSPSVGRPHVADAMVARGYVADRTEAFDRWLSDDGPAHVERYAAAVEDGIRLVHGAGGVAVIAHPWGRGSRSVLGPEVLAELVSGVGLDGFEVDHVDHGPPGSAVRAELRALADSLGALGTGSSDYHGTGKPDLPLGANTTSPEVYADLLRRLR</sequence>
<dbReference type="InterPro" id="IPR016195">
    <property type="entry name" value="Pol/histidinol_Pase-like"/>
</dbReference>
<evidence type="ECO:0000259" key="2">
    <source>
        <dbReference type="SMART" id="SM00481"/>
    </source>
</evidence>
<feature type="region of interest" description="Disordered" evidence="1">
    <location>
        <begin position="1"/>
        <end position="20"/>
    </location>
</feature>
<dbReference type="OrthoDB" id="9804333at2"/>